<dbReference type="EMBL" id="GL876968">
    <property type="protein sequence ID" value="KLU85315.1"/>
    <property type="molecule type" value="Genomic_DNA"/>
</dbReference>
<dbReference type="AlphaFoldDB" id="A0A0C4DWG3"/>
<organism evidence="4 5">
    <name type="scientific">Magnaporthiopsis poae (strain ATCC 64411 / 73-15)</name>
    <name type="common">Kentucky bluegrass fungus</name>
    <name type="synonym">Magnaporthe poae</name>
    <dbReference type="NCBI Taxonomy" id="644358"/>
    <lineage>
        <taxon>Eukaryota</taxon>
        <taxon>Fungi</taxon>
        <taxon>Dikarya</taxon>
        <taxon>Ascomycota</taxon>
        <taxon>Pezizomycotina</taxon>
        <taxon>Sordariomycetes</taxon>
        <taxon>Sordariomycetidae</taxon>
        <taxon>Magnaporthales</taxon>
        <taxon>Magnaporthaceae</taxon>
        <taxon>Magnaporthiopsis</taxon>
    </lineage>
</organism>
<evidence type="ECO:0000313" key="5">
    <source>
        <dbReference type="Proteomes" id="UP000011715"/>
    </source>
</evidence>
<evidence type="ECO:0000259" key="2">
    <source>
        <dbReference type="PROSITE" id="PS51038"/>
    </source>
</evidence>
<evidence type="ECO:0000313" key="4">
    <source>
        <dbReference type="EnsemblFungi" id="MAPG_04343T0"/>
    </source>
</evidence>
<gene>
    <name evidence="3" type="ORF">MAPG_04343</name>
</gene>
<dbReference type="eggNOG" id="ENOG502S1KY">
    <property type="taxonomic scope" value="Eukaryota"/>
</dbReference>
<feature type="region of interest" description="Disordered" evidence="1">
    <location>
        <begin position="1"/>
        <end position="71"/>
    </location>
</feature>
<dbReference type="OrthoDB" id="10259622at2759"/>
<name>A0A0C4DWG3_MAGP6</name>
<dbReference type="GO" id="GO:0003682">
    <property type="term" value="F:chromatin binding"/>
    <property type="evidence" value="ECO:0007669"/>
    <property type="project" value="InterPro"/>
</dbReference>
<feature type="domain" description="BAH" evidence="2">
    <location>
        <begin position="114"/>
        <end position="244"/>
    </location>
</feature>
<feature type="region of interest" description="Disordered" evidence="1">
    <location>
        <begin position="293"/>
        <end position="400"/>
    </location>
</feature>
<accession>A0A0C4DWG3</accession>
<dbReference type="STRING" id="644358.A0A0C4DWG3"/>
<dbReference type="SUPFAM" id="SSF57903">
    <property type="entry name" value="FYVE/PHD zinc finger"/>
    <property type="match status" value="1"/>
</dbReference>
<dbReference type="InterPro" id="IPR011011">
    <property type="entry name" value="Znf_FYVE_PHD"/>
</dbReference>
<evidence type="ECO:0000313" key="3">
    <source>
        <dbReference type="EMBL" id="KLU85315.1"/>
    </source>
</evidence>
<dbReference type="InterPro" id="IPR001025">
    <property type="entry name" value="BAH_dom"/>
</dbReference>
<dbReference type="CDD" id="cd15489">
    <property type="entry name" value="PHD_SF"/>
    <property type="match status" value="1"/>
</dbReference>
<dbReference type="VEuPathDB" id="FungiDB:MAPG_04343"/>
<keyword evidence="5" id="KW-1185">Reference proteome</keyword>
<reference evidence="4" key="5">
    <citation type="submission" date="2015-06" db="UniProtKB">
        <authorList>
            <consortium name="EnsemblFungi"/>
        </authorList>
    </citation>
    <scope>IDENTIFICATION</scope>
    <source>
        <strain evidence="4">ATCC 64411</strain>
    </source>
</reference>
<dbReference type="CDD" id="cd04370">
    <property type="entry name" value="BAH"/>
    <property type="match status" value="1"/>
</dbReference>
<dbReference type="PROSITE" id="PS51038">
    <property type="entry name" value="BAH"/>
    <property type="match status" value="1"/>
</dbReference>
<protein>
    <recommendedName>
        <fullName evidence="2">BAH domain-containing protein</fullName>
    </recommendedName>
</protein>
<dbReference type="PANTHER" id="PTHR46364">
    <property type="entry name" value="OS08G0421900 PROTEIN"/>
    <property type="match status" value="1"/>
</dbReference>
<feature type="compositionally biased region" description="Basic and acidic residues" evidence="1">
    <location>
        <begin position="302"/>
        <end position="313"/>
    </location>
</feature>
<reference evidence="4" key="4">
    <citation type="journal article" date="2015" name="G3 (Bethesda)">
        <title>Genome sequences of three phytopathogenic species of the Magnaporthaceae family of fungi.</title>
        <authorList>
            <person name="Okagaki L.H."/>
            <person name="Nunes C.C."/>
            <person name="Sailsbery J."/>
            <person name="Clay B."/>
            <person name="Brown D."/>
            <person name="John T."/>
            <person name="Oh Y."/>
            <person name="Young N."/>
            <person name="Fitzgerald M."/>
            <person name="Haas B.J."/>
            <person name="Zeng Q."/>
            <person name="Young S."/>
            <person name="Adiconis X."/>
            <person name="Fan L."/>
            <person name="Levin J.Z."/>
            <person name="Mitchell T.K."/>
            <person name="Okubara P.A."/>
            <person name="Farman M.L."/>
            <person name="Kohn L.M."/>
            <person name="Birren B."/>
            <person name="Ma L.-J."/>
            <person name="Dean R.A."/>
        </authorList>
    </citation>
    <scope>NUCLEOTIDE SEQUENCE</scope>
    <source>
        <strain evidence="4">ATCC 64411 / 73-15</strain>
    </source>
</reference>
<evidence type="ECO:0000256" key="1">
    <source>
        <dbReference type="SAM" id="MobiDB-lite"/>
    </source>
</evidence>
<reference evidence="5" key="1">
    <citation type="submission" date="2010-05" db="EMBL/GenBank/DDBJ databases">
        <title>The genome sequence of Magnaporthe poae strain ATCC 64411.</title>
        <authorList>
            <person name="Ma L.-J."/>
            <person name="Dead R."/>
            <person name="Young S."/>
            <person name="Zeng Q."/>
            <person name="Koehrsen M."/>
            <person name="Alvarado L."/>
            <person name="Berlin A."/>
            <person name="Chapman S.B."/>
            <person name="Chen Z."/>
            <person name="Freedman E."/>
            <person name="Gellesch M."/>
            <person name="Goldberg J."/>
            <person name="Griggs A."/>
            <person name="Gujja S."/>
            <person name="Heilman E.R."/>
            <person name="Heiman D."/>
            <person name="Hepburn T."/>
            <person name="Howarth C."/>
            <person name="Jen D."/>
            <person name="Larson L."/>
            <person name="Mehta T."/>
            <person name="Neiman D."/>
            <person name="Pearson M."/>
            <person name="Roberts A."/>
            <person name="Saif S."/>
            <person name="Shea T."/>
            <person name="Shenoy N."/>
            <person name="Sisk P."/>
            <person name="Stolte C."/>
            <person name="Sykes S."/>
            <person name="Walk T."/>
            <person name="White J."/>
            <person name="Yandava C."/>
            <person name="Haas B."/>
            <person name="Nusbaum C."/>
            <person name="Birren B."/>
        </authorList>
    </citation>
    <scope>NUCLEOTIDE SEQUENCE [LARGE SCALE GENOMIC DNA]</scope>
    <source>
        <strain evidence="5">ATCC 64411 / 73-15</strain>
    </source>
</reference>
<feature type="compositionally biased region" description="Basic and acidic residues" evidence="1">
    <location>
        <begin position="10"/>
        <end position="34"/>
    </location>
</feature>
<dbReference type="Gene3D" id="2.30.30.490">
    <property type="match status" value="1"/>
</dbReference>
<dbReference type="EnsemblFungi" id="MAPG_04343T0">
    <property type="protein sequence ID" value="MAPG_04343T0"/>
    <property type="gene ID" value="MAPG_04343"/>
</dbReference>
<dbReference type="OMA" id="NVKQWIE"/>
<dbReference type="EMBL" id="ADBL01001027">
    <property type="status" value="NOT_ANNOTATED_CDS"/>
    <property type="molecule type" value="Genomic_DNA"/>
</dbReference>
<proteinExistence type="predicted"/>
<reference evidence="3" key="3">
    <citation type="submission" date="2011-03" db="EMBL/GenBank/DDBJ databases">
        <title>Annotation of Magnaporthe poae ATCC 64411.</title>
        <authorList>
            <person name="Ma L.-J."/>
            <person name="Dead R."/>
            <person name="Young S.K."/>
            <person name="Zeng Q."/>
            <person name="Gargeya S."/>
            <person name="Fitzgerald M."/>
            <person name="Haas B."/>
            <person name="Abouelleil A."/>
            <person name="Alvarado L."/>
            <person name="Arachchi H.M."/>
            <person name="Berlin A."/>
            <person name="Brown A."/>
            <person name="Chapman S.B."/>
            <person name="Chen Z."/>
            <person name="Dunbar C."/>
            <person name="Freedman E."/>
            <person name="Gearin G."/>
            <person name="Gellesch M."/>
            <person name="Goldberg J."/>
            <person name="Griggs A."/>
            <person name="Gujja S."/>
            <person name="Heiman D."/>
            <person name="Howarth C."/>
            <person name="Larson L."/>
            <person name="Lui A."/>
            <person name="MacDonald P.J.P."/>
            <person name="Mehta T."/>
            <person name="Montmayeur A."/>
            <person name="Murphy C."/>
            <person name="Neiman D."/>
            <person name="Pearson M."/>
            <person name="Priest M."/>
            <person name="Roberts A."/>
            <person name="Saif S."/>
            <person name="Shea T."/>
            <person name="Shenoy N."/>
            <person name="Sisk P."/>
            <person name="Stolte C."/>
            <person name="Sykes S."/>
            <person name="Yandava C."/>
            <person name="Wortman J."/>
            <person name="Nusbaum C."/>
            <person name="Birren B."/>
        </authorList>
    </citation>
    <scope>NUCLEOTIDE SEQUENCE</scope>
    <source>
        <strain evidence="3">ATCC 64411</strain>
    </source>
</reference>
<reference evidence="3" key="2">
    <citation type="submission" date="2010-05" db="EMBL/GenBank/DDBJ databases">
        <title>The Genome Sequence of Magnaporthe poae strain ATCC 64411.</title>
        <authorList>
            <consortium name="The Broad Institute Genome Sequencing Platform"/>
            <consortium name="Broad Institute Genome Sequencing Center for Infectious Disease"/>
            <person name="Ma L.-J."/>
            <person name="Dead R."/>
            <person name="Young S."/>
            <person name="Zeng Q."/>
            <person name="Koehrsen M."/>
            <person name="Alvarado L."/>
            <person name="Berlin A."/>
            <person name="Chapman S.B."/>
            <person name="Chen Z."/>
            <person name="Freedman E."/>
            <person name="Gellesch M."/>
            <person name="Goldberg J."/>
            <person name="Griggs A."/>
            <person name="Gujja S."/>
            <person name="Heilman E.R."/>
            <person name="Heiman D."/>
            <person name="Hepburn T."/>
            <person name="Howarth C."/>
            <person name="Jen D."/>
            <person name="Larson L."/>
            <person name="Mehta T."/>
            <person name="Neiman D."/>
            <person name="Pearson M."/>
            <person name="Roberts A."/>
            <person name="Saif S."/>
            <person name="Shea T."/>
            <person name="Shenoy N."/>
            <person name="Sisk P."/>
            <person name="Stolte C."/>
            <person name="Sykes S."/>
            <person name="Walk T."/>
            <person name="White J."/>
            <person name="Yandava C."/>
            <person name="Haas B."/>
            <person name="Nusbaum C."/>
            <person name="Birren B."/>
        </authorList>
    </citation>
    <scope>NUCLEOTIDE SEQUENCE</scope>
    <source>
        <strain evidence="3">ATCC 64411</strain>
    </source>
</reference>
<dbReference type="InterPro" id="IPR043151">
    <property type="entry name" value="BAH_sf"/>
</dbReference>
<sequence>MASSPKKRSRNEPDESRAECPFKIKLVDPREKEPKSKKRRKQVEPPPPATAEDDEKKNLTQLSPFAPTGKFRTHDTMDIHYQIEPAKQWSEMTRYNSFVLNGVKYFSEGFIYVANESSIDRAKAPPSNSQGGLKKKSDDDWVARILEIRASDEHHVYARVYWMYWPDELPPHTLDGKKTVQGRQPYHGQMELIASNHMDMINVVSVTSQAQVNQMIEDNDDDIQSSLYWRQAFDVRTYELSSVERVCKCGQPANPDKTLIGCSNTKGDCGKWLHSDCLLHDALMKVYQRLGKTKPHVPPATLKDEKDGDEAKRPLSPKESGGAVSAQQSIDVKSDCGGTVPVRGIKPEILSATRLGPSTAPATSTEPESKPMKKPVSAQPASSISRTAGTGRKYKGKKKTEAPPIYDGLFEAKTVMTLTPPMIEITDLRRGVEGGAKVWLEPMLCLICHVQIV</sequence>
<dbReference type="Proteomes" id="UP000011715">
    <property type="component" value="Unassembled WGS sequence"/>
</dbReference>